<dbReference type="RefSeq" id="WP_284602216.1">
    <property type="nucleotide sequence ID" value="NZ_CP098752.1"/>
</dbReference>
<dbReference type="Gene3D" id="3.90.550.10">
    <property type="entry name" value="Spore Coat Polysaccharide Biosynthesis Protein SpsA, Chain A"/>
    <property type="match status" value="1"/>
</dbReference>
<gene>
    <name evidence="1" type="ORF">NEH99_05745</name>
</gene>
<dbReference type="EMBL" id="CP098754">
    <property type="protein sequence ID" value="WIH93792.1"/>
    <property type="molecule type" value="Genomic_DNA"/>
</dbReference>
<organism evidence="1 2">
    <name type="scientific">Brachyspira pilosicoli</name>
    <name type="common">Serpulina pilosicoli</name>
    <dbReference type="NCBI Taxonomy" id="52584"/>
    <lineage>
        <taxon>Bacteria</taxon>
        <taxon>Pseudomonadati</taxon>
        <taxon>Spirochaetota</taxon>
        <taxon>Spirochaetia</taxon>
        <taxon>Brachyspirales</taxon>
        <taxon>Brachyspiraceae</taxon>
        <taxon>Brachyspira</taxon>
    </lineage>
</organism>
<dbReference type="AlphaFoldDB" id="A0AAJ6G670"/>
<sequence>MEVNSIKNQIPEYKKYLFFEKKNKYALLIPVINEGERFISQMNKMKKGKIFDICDVFICDGGSKDNSSNHNFIKEYGVRCLIINISSIKGQGVQLKQGFFETMKEGYDGAIMVDGNDKDNVHESLPLFLEKLAEGYDVIQATRFTLGGKEKNTPFLRNIGIRLIASPLITLTSGVHYDDVCNGYKGFSKNYILDKRMDWFRDEFNTYEYCYYTLVHVKKLGYKACQVPTTRIYPKNEVPSKIKGLSSNFKLLKEIFNLAYSKTRPEIICNDYICIYNNSKYKKLQPMLKLAA</sequence>
<dbReference type="SUPFAM" id="SSF53448">
    <property type="entry name" value="Nucleotide-diphospho-sugar transferases"/>
    <property type="match status" value="1"/>
</dbReference>
<evidence type="ECO:0000313" key="2">
    <source>
        <dbReference type="Proteomes" id="UP001242021"/>
    </source>
</evidence>
<reference evidence="1" key="1">
    <citation type="submission" date="2022-06" db="EMBL/GenBank/DDBJ databases">
        <title>Brachyspira pilosicoli from pigs in Switzerland.</title>
        <authorList>
            <person name="Schmitt S."/>
            <person name="Arnold M."/>
            <person name="Rossano A."/>
            <person name="Perreten V."/>
        </authorList>
    </citation>
    <scope>NUCLEOTIDE SEQUENCE</scope>
    <source>
        <strain evidence="1">MEI4028</strain>
    </source>
</reference>
<dbReference type="InterPro" id="IPR029044">
    <property type="entry name" value="Nucleotide-diphossugar_trans"/>
</dbReference>
<evidence type="ECO:0000313" key="1">
    <source>
        <dbReference type="EMBL" id="WIH93792.1"/>
    </source>
</evidence>
<proteinExistence type="predicted"/>
<protein>
    <submittedName>
        <fullName evidence="1">Glycosyltransferase family 2 protein</fullName>
    </submittedName>
</protein>
<dbReference type="Proteomes" id="UP001242021">
    <property type="component" value="Chromosome"/>
</dbReference>
<name>A0AAJ6G670_BRAPL</name>
<accession>A0AAJ6G670</accession>